<keyword evidence="1" id="KW-0472">Membrane</keyword>
<proteinExistence type="predicted"/>
<dbReference type="GO" id="GO:0032259">
    <property type="term" value="P:methylation"/>
    <property type="evidence" value="ECO:0007669"/>
    <property type="project" value="UniProtKB-KW"/>
</dbReference>
<gene>
    <name evidence="2" type="ORF">FHS57_000731</name>
</gene>
<feature type="transmembrane region" description="Helical" evidence="1">
    <location>
        <begin position="28"/>
        <end position="49"/>
    </location>
</feature>
<protein>
    <submittedName>
        <fullName evidence="2">Tetrahydromethanopterin S-methyltransferase subunit G</fullName>
    </submittedName>
</protein>
<dbReference type="EMBL" id="JACIBY010000001">
    <property type="protein sequence ID" value="MBB3836749.1"/>
    <property type="molecule type" value="Genomic_DNA"/>
</dbReference>
<keyword evidence="1" id="KW-0812">Transmembrane</keyword>
<keyword evidence="2" id="KW-0808">Transferase</keyword>
<keyword evidence="3" id="KW-1185">Reference proteome</keyword>
<keyword evidence="1" id="KW-1133">Transmembrane helix</keyword>
<feature type="transmembrane region" description="Helical" evidence="1">
    <location>
        <begin position="55"/>
        <end position="75"/>
    </location>
</feature>
<organism evidence="2 3">
    <name type="scientific">Runella defluvii</name>
    <dbReference type="NCBI Taxonomy" id="370973"/>
    <lineage>
        <taxon>Bacteria</taxon>
        <taxon>Pseudomonadati</taxon>
        <taxon>Bacteroidota</taxon>
        <taxon>Cytophagia</taxon>
        <taxon>Cytophagales</taxon>
        <taxon>Spirosomataceae</taxon>
        <taxon>Runella</taxon>
    </lineage>
</organism>
<dbReference type="Proteomes" id="UP000541352">
    <property type="component" value="Unassembled WGS sequence"/>
</dbReference>
<name>A0A7W5ZIX9_9BACT</name>
<evidence type="ECO:0000313" key="3">
    <source>
        <dbReference type="Proteomes" id="UP000541352"/>
    </source>
</evidence>
<comment type="caution">
    <text evidence="2">The sequence shown here is derived from an EMBL/GenBank/DDBJ whole genome shotgun (WGS) entry which is preliminary data.</text>
</comment>
<keyword evidence="2" id="KW-0489">Methyltransferase</keyword>
<reference evidence="2 3" key="1">
    <citation type="submission" date="2020-08" db="EMBL/GenBank/DDBJ databases">
        <title>Genomic Encyclopedia of Type Strains, Phase IV (KMG-IV): sequencing the most valuable type-strain genomes for metagenomic binning, comparative biology and taxonomic classification.</title>
        <authorList>
            <person name="Goeker M."/>
        </authorList>
    </citation>
    <scope>NUCLEOTIDE SEQUENCE [LARGE SCALE GENOMIC DNA]</scope>
    <source>
        <strain evidence="2 3">DSM 17976</strain>
    </source>
</reference>
<sequence length="129" mass="13277">MFLALSEKDGGGFASFIKDLYDAIKDKLQLVFTAVGGAIGTAVGAAIGGTVGGPIGIVVGAAVGFILGALVEWIVGLIQDDTFAPQVAIAEFGSINATFNGSANSPIQTLNYIDHGGHYQLRYSWQIAS</sequence>
<evidence type="ECO:0000313" key="2">
    <source>
        <dbReference type="EMBL" id="MBB3836749.1"/>
    </source>
</evidence>
<evidence type="ECO:0000256" key="1">
    <source>
        <dbReference type="SAM" id="Phobius"/>
    </source>
</evidence>
<dbReference type="RefSeq" id="WP_183971519.1">
    <property type="nucleotide sequence ID" value="NZ_JACIBY010000001.1"/>
</dbReference>
<dbReference type="GO" id="GO:0008168">
    <property type="term" value="F:methyltransferase activity"/>
    <property type="evidence" value="ECO:0007669"/>
    <property type="project" value="UniProtKB-KW"/>
</dbReference>
<accession>A0A7W5ZIX9</accession>
<dbReference type="AlphaFoldDB" id="A0A7W5ZIX9"/>